<dbReference type="GO" id="GO:0043130">
    <property type="term" value="F:ubiquitin binding"/>
    <property type="evidence" value="ECO:0007669"/>
    <property type="project" value="InterPro"/>
</dbReference>
<dbReference type="InterPro" id="IPR044836">
    <property type="entry name" value="TOL_plant"/>
</dbReference>
<evidence type="ECO:0000256" key="13">
    <source>
        <dbReference type="SAM" id="MobiDB-lite"/>
    </source>
</evidence>
<dbReference type="EC" id="2.3.2.23" evidence="3"/>
<feature type="domain" description="VHS" evidence="15">
    <location>
        <begin position="9"/>
        <end position="138"/>
    </location>
</feature>
<dbReference type="Gene3D" id="1.25.40.90">
    <property type="match status" value="1"/>
</dbReference>
<dbReference type="CDD" id="cd14231">
    <property type="entry name" value="GAT_GGA-like_plant"/>
    <property type="match status" value="1"/>
</dbReference>
<evidence type="ECO:0000256" key="9">
    <source>
        <dbReference type="ARBA" id="ARBA00022840"/>
    </source>
</evidence>
<feature type="compositionally biased region" description="Basic and acidic residues" evidence="13">
    <location>
        <begin position="671"/>
        <end position="681"/>
    </location>
</feature>
<comment type="subcellular location">
    <subcellularLocation>
        <location evidence="1">Membrane</location>
        <topology evidence="1">Peripheral membrane protein</topology>
    </subcellularLocation>
</comment>
<dbReference type="PROSITE" id="PS00183">
    <property type="entry name" value="UBC_1"/>
    <property type="match status" value="1"/>
</dbReference>
<dbReference type="SUPFAM" id="SSF48464">
    <property type="entry name" value="ENTH/VHS domain"/>
    <property type="match status" value="1"/>
</dbReference>
<dbReference type="SUPFAM" id="SSF54495">
    <property type="entry name" value="UBC-like"/>
    <property type="match status" value="1"/>
</dbReference>
<evidence type="ECO:0000256" key="2">
    <source>
        <dbReference type="ARBA" id="ARBA00007708"/>
    </source>
</evidence>
<dbReference type="SMART" id="SM00212">
    <property type="entry name" value="UBCc"/>
    <property type="match status" value="1"/>
</dbReference>
<evidence type="ECO:0000256" key="1">
    <source>
        <dbReference type="ARBA" id="ARBA00004170"/>
    </source>
</evidence>
<evidence type="ECO:0000313" key="18">
    <source>
        <dbReference type="Proteomes" id="UP000030645"/>
    </source>
</evidence>
<dbReference type="GO" id="GO:0061631">
    <property type="term" value="F:ubiquitin conjugating enzyme activity"/>
    <property type="evidence" value="ECO:0007669"/>
    <property type="project" value="UniProtKB-EC"/>
</dbReference>
<proteinExistence type="inferred from homology"/>
<dbReference type="Gene3D" id="3.10.110.10">
    <property type="entry name" value="Ubiquitin Conjugating Enzyme"/>
    <property type="match status" value="1"/>
</dbReference>
<dbReference type="Proteomes" id="UP000030645">
    <property type="component" value="Unassembled WGS sequence"/>
</dbReference>
<keyword evidence="18" id="KW-1185">Reference proteome</keyword>
<evidence type="ECO:0000256" key="4">
    <source>
        <dbReference type="ARBA" id="ARBA00022448"/>
    </source>
</evidence>
<feature type="domain" description="GAT" evidence="16">
    <location>
        <begin position="180"/>
        <end position="268"/>
    </location>
</feature>
<dbReference type="GO" id="GO:0005737">
    <property type="term" value="C:cytoplasm"/>
    <property type="evidence" value="ECO:0007669"/>
    <property type="project" value="UniProtKB-ARBA"/>
</dbReference>
<dbReference type="Gene3D" id="1.20.58.160">
    <property type="match status" value="1"/>
</dbReference>
<dbReference type="Pfam" id="PF00790">
    <property type="entry name" value="VHS"/>
    <property type="match status" value="1"/>
</dbReference>
<dbReference type="CDD" id="cd23812">
    <property type="entry name" value="UBCc_ScPEX4-like"/>
    <property type="match status" value="1"/>
</dbReference>
<keyword evidence="9" id="KW-0067">ATP-binding</keyword>
<evidence type="ECO:0000259" key="15">
    <source>
        <dbReference type="PROSITE" id="PS50179"/>
    </source>
</evidence>
<evidence type="ECO:0000256" key="8">
    <source>
        <dbReference type="ARBA" id="ARBA00022786"/>
    </source>
</evidence>
<organism evidence="17 18">
    <name type="scientific">Morus notabilis</name>
    <dbReference type="NCBI Taxonomy" id="981085"/>
    <lineage>
        <taxon>Eukaryota</taxon>
        <taxon>Viridiplantae</taxon>
        <taxon>Streptophyta</taxon>
        <taxon>Embryophyta</taxon>
        <taxon>Tracheophyta</taxon>
        <taxon>Spermatophyta</taxon>
        <taxon>Magnoliopsida</taxon>
        <taxon>eudicotyledons</taxon>
        <taxon>Gunneridae</taxon>
        <taxon>Pentapetalae</taxon>
        <taxon>rosids</taxon>
        <taxon>fabids</taxon>
        <taxon>Rosales</taxon>
        <taxon>Moraceae</taxon>
        <taxon>Moreae</taxon>
        <taxon>Morus</taxon>
    </lineage>
</organism>
<dbReference type="GO" id="GO:0035091">
    <property type="term" value="F:phosphatidylinositol binding"/>
    <property type="evidence" value="ECO:0007669"/>
    <property type="project" value="InterPro"/>
</dbReference>
<keyword evidence="6" id="KW-0808">Transferase</keyword>
<feature type="compositionally biased region" description="Polar residues" evidence="13">
    <location>
        <begin position="154"/>
        <end position="165"/>
    </location>
</feature>
<feature type="region of interest" description="Disordered" evidence="13">
    <location>
        <begin position="146"/>
        <end position="181"/>
    </location>
</feature>
<dbReference type="FunFam" id="3.10.110.10:FF:000044">
    <property type="entry name" value="protein PEROXIN-4 isoform X1"/>
    <property type="match status" value="1"/>
</dbReference>
<dbReference type="CDD" id="cd03561">
    <property type="entry name" value="VHS"/>
    <property type="match status" value="1"/>
</dbReference>
<keyword evidence="8" id="KW-0833">Ubl conjugation pathway</keyword>
<name>W9RCE6_9ROSA</name>
<dbReference type="GO" id="GO:0043328">
    <property type="term" value="P:protein transport to vacuole involved in ubiquitin-dependent protein catabolic process via the multivesicular body sorting pathway"/>
    <property type="evidence" value="ECO:0007669"/>
    <property type="project" value="InterPro"/>
</dbReference>
<feature type="compositionally biased region" description="Polar residues" evidence="13">
    <location>
        <begin position="429"/>
        <end position="447"/>
    </location>
</feature>
<evidence type="ECO:0000256" key="6">
    <source>
        <dbReference type="ARBA" id="ARBA00022679"/>
    </source>
</evidence>
<feature type="region of interest" description="Disordered" evidence="13">
    <location>
        <begin position="267"/>
        <end position="317"/>
    </location>
</feature>
<evidence type="ECO:0000259" key="14">
    <source>
        <dbReference type="PROSITE" id="PS50127"/>
    </source>
</evidence>
<feature type="region of interest" description="Disordered" evidence="13">
    <location>
        <begin position="661"/>
        <end position="681"/>
    </location>
</feature>
<dbReference type="PROSITE" id="PS50127">
    <property type="entry name" value="UBC_2"/>
    <property type="match status" value="1"/>
</dbReference>
<dbReference type="Pfam" id="PF03127">
    <property type="entry name" value="GAT"/>
    <property type="match status" value="1"/>
</dbReference>
<dbReference type="PANTHER" id="PTHR45898:SF4">
    <property type="entry name" value="TARGET OF MYB PROTEIN 1"/>
    <property type="match status" value="1"/>
</dbReference>
<feature type="compositionally biased region" description="Polar residues" evidence="13">
    <location>
        <begin position="485"/>
        <end position="497"/>
    </location>
</feature>
<feature type="region of interest" description="Disordered" evidence="13">
    <location>
        <begin position="389"/>
        <end position="497"/>
    </location>
</feature>
<feature type="compositionally biased region" description="Polar residues" evidence="13">
    <location>
        <begin position="389"/>
        <end position="402"/>
    </location>
</feature>
<gene>
    <name evidence="17" type="ORF">L484_007261</name>
</gene>
<dbReference type="InterPro" id="IPR002014">
    <property type="entry name" value="VHS_dom"/>
</dbReference>
<evidence type="ECO:0000256" key="5">
    <source>
        <dbReference type="ARBA" id="ARBA00022593"/>
    </source>
</evidence>
<keyword evidence="11" id="KW-0472">Membrane</keyword>
<dbReference type="FunFam" id="1.20.58.160:FF:000004">
    <property type="entry name" value="TOM1-like protein 2"/>
    <property type="match status" value="1"/>
</dbReference>
<evidence type="ECO:0000256" key="10">
    <source>
        <dbReference type="ARBA" id="ARBA00022927"/>
    </source>
</evidence>
<evidence type="ECO:0000259" key="16">
    <source>
        <dbReference type="PROSITE" id="PS50909"/>
    </source>
</evidence>
<dbReference type="SMART" id="SM00288">
    <property type="entry name" value="VHS"/>
    <property type="match status" value="1"/>
</dbReference>
<keyword evidence="4" id="KW-0813">Transport</keyword>
<dbReference type="PROSITE" id="PS50909">
    <property type="entry name" value="GAT"/>
    <property type="match status" value="1"/>
</dbReference>
<dbReference type="InterPro" id="IPR008942">
    <property type="entry name" value="ENTH_VHS"/>
</dbReference>
<evidence type="ECO:0000256" key="3">
    <source>
        <dbReference type="ARBA" id="ARBA00012486"/>
    </source>
</evidence>
<evidence type="ECO:0000313" key="17">
    <source>
        <dbReference type="EMBL" id="EXB82271.1"/>
    </source>
</evidence>
<dbReference type="PANTHER" id="PTHR45898">
    <property type="entry name" value="TOM1-LIKE PROTEIN"/>
    <property type="match status" value="1"/>
</dbReference>
<comment type="similarity">
    <text evidence="2">Belongs to the TOM1 family.</text>
</comment>
<dbReference type="SUPFAM" id="SSF89009">
    <property type="entry name" value="GAT-like domain"/>
    <property type="match status" value="1"/>
</dbReference>
<dbReference type="InterPro" id="IPR038425">
    <property type="entry name" value="GAT_sf"/>
</dbReference>
<evidence type="ECO:0000256" key="11">
    <source>
        <dbReference type="ARBA" id="ARBA00023136"/>
    </source>
</evidence>
<evidence type="ECO:0000256" key="12">
    <source>
        <dbReference type="PROSITE-ProRule" id="PRU10133"/>
    </source>
</evidence>
<dbReference type="FunFam" id="1.25.40.90:FF:000028">
    <property type="entry name" value="TOM1-like protein 2"/>
    <property type="match status" value="1"/>
</dbReference>
<feature type="active site" description="Glycyl thioester intermediate" evidence="12">
    <location>
        <position position="838"/>
    </location>
</feature>
<dbReference type="GO" id="GO:0005524">
    <property type="term" value="F:ATP binding"/>
    <property type="evidence" value="ECO:0007669"/>
    <property type="project" value="UniProtKB-KW"/>
</dbReference>
<feature type="domain" description="UBC core" evidence="14">
    <location>
        <begin position="751"/>
        <end position="901"/>
    </location>
</feature>
<keyword evidence="5" id="KW-0962">Peroxisome biogenesis</keyword>
<dbReference type="InterPro" id="IPR016135">
    <property type="entry name" value="UBQ-conjugating_enzyme/RWD"/>
</dbReference>
<dbReference type="GO" id="GO:0007031">
    <property type="term" value="P:peroxisome organization"/>
    <property type="evidence" value="ECO:0007669"/>
    <property type="project" value="UniProtKB-KW"/>
</dbReference>
<dbReference type="eggNOG" id="KOG1087">
    <property type="taxonomic scope" value="Eukaryota"/>
</dbReference>
<keyword evidence="10" id="KW-0653">Protein transport</keyword>
<dbReference type="InterPro" id="IPR000608">
    <property type="entry name" value="UBC"/>
</dbReference>
<dbReference type="PROSITE" id="PS50179">
    <property type="entry name" value="VHS"/>
    <property type="match status" value="1"/>
</dbReference>
<reference evidence="18" key="1">
    <citation type="submission" date="2013-01" db="EMBL/GenBank/DDBJ databases">
        <title>Draft Genome Sequence of a Mulberry Tree, Morus notabilis C.K. Schneid.</title>
        <authorList>
            <person name="He N."/>
            <person name="Zhao S."/>
        </authorList>
    </citation>
    <scope>NUCLEOTIDE SEQUENCE</scope>
</reference>
<dbReference type="AlphaFoldDB" id="W9RCE6"/>
<dbReference type="InterPro" id="IPR004152">
    <property type="entry name" value="GAT_dom"/>
</dbReference>
<sequence>MVNSMVERATSDMLIGPDWAMNIEICDMLNHDPAQAKDVVKGIKKRIGSRNPKVQLLALTLLETIIKNCGDIVHMHVAEKDVLHEMVKIVKKKPDVHVKEKILILIDTWQEVFGGARARYPQYYAAYQELLRAGAVFPQRSERAAPVFTPPQTQPLSSYPPNLRNSDPRQDAAEPSAESEFPTLSLSEIQNARGIMDVLAEMLNALDPENKEGLRQEVIVDLVEQCRTYKQRVVHLVNSTADESLLCQGLTLNDDLQRVLAKHEAISSGTSVQTAKPKAEPSRTLVDVDAPLVDTGGSKQADGRSTSSAGAGANPLNQLLLPAPPATNGPAPATKVDPKMDLLSGDDFSSPKADTSLAIVPVGGQQTSTPASDQTALVLFDMFSDSNNTSNSVDAQSANLPGQTNPLPPQAPNQQNFQSPQGGFYPNGSVPNMATPQYEQSLYTQGTGPAWNGQIAQQQPQQPQPPSLFYGSQTGGSLPPPPWEGQSTGDSSPVASAQYPQPLQVTQVVVTHAQAGSPPLGPQPMGNDQVVGMYIQPITGSHMSAINSQVGPSHQLGYHPQQMHGGPYMGMLPQPMQAGYTASMYPQQMYGQQMASYGYGYGQQQGAQYLERRMYGLSVPDDNAMRNSYQLSTSSYVPPSKPSKPEDKLFGDLVDMAKLKPTAKPTPGRAGELKSGDEARASKGRMPSIQISEAVDGSDVLVSFRYLLKLFGLLQLLVLCWWRSAVSEIRSISFEYLFVLIYGYVWCVIKASRARLFKEYKEVQREKVADPDIQLACDDNNIFKWTALIKGPSETPYEGGVFQLAFAVPEQYPLQPPQVRFLTKIFHPNVHFKTGEICLDILKNAWSPAWTLQSVCRAIIALMAHPEPDSPLNCDSGNLLRSGDIRGYQSMARMYTRLAAMPKKG</sequence>
<dbReference type="GO" id="GO:0016020">
    <property type="term" value="C:membrane"/>
    <property type="evidence" value="ECO:0007669"/>
    <property type="project" value="UniProtKB-SubCell"/>
</dbReference>
<feature type="compositionally biased region" description="Low complexity" evidence="13">
    <location>
        <begin position="412"/>
        <end position="421"/>
    </location>
</feature>
<dbReference type="eggNOG" id="KOG0417">
    <property type="taxonomic scope" value="Eukaryota"/>
</dbReference>
<dbReference type="STRING" id="981085.W9RCE6"/>
<dbReference type="InterPro" id="IPR023313">
    <property type="entry name" value="UBQ-conjugating_AS"/>
</dbReference>
<dbReference type="EMBL" id="KE344868">
    <property type="protein sequence ID" value="EXB82271.1"/>
    <property type="molecule type" value="Genomic_DNA"/>
</dbReference>
<evidence type="ECO:0000256" key="7">
    <source>
        <dbReference type="ARBA" id="ARBA00022741"/>
    </source>
</evidence>
<dbReference type="Pfam" id="PF00179">
    <property type="entry name" value="UQ_con"/>
    <property type="match status" value="1"/>
</dbReference>
<keyword evidence="7" id="KW-0547">Nucleotide-binding</keyword>
<accession>W9RCE6</accession>
<protein>
    <recommendedName>
        <fullName evidence="3">E2 ubiquitin-conjugating enzyme</fullName>
        <ecNumber evidence="3">2.3.2.23</ecNumber>
    </recommendedName>
</protein>